<comment type="caution">
    <text evidence="3">The sequence shown here is derived from an EMBL/GenBank/DDBJ whole genome shotgun (WGS) entry which is preliminary data.</text>
</comment>
<feature type="transmembrane region" description="Helical" evidence="2">
    <location>
        <begin position="160"/>
        <end position="185"/>
    </location>
</feature>
<dbReference type="AlphaFoldDB" id="A0A9W6PUA4"/>
<keyword evidence="4" id="KW-1185">Reference proteome</keyword>
<sequence>MDTTTHVAQTERRRTSPPAGSAGPSAGADPRRGPKRLSPRMRKLTLLIHVIAAVSWLGLDVGLLTLSVTGRISDDPETIRAAYVAMDVFGDVLLIPVALFTLVTGVLLGMGTRWGLLRYHWVLTKLVLTLVAFTATVAALRPGLEQAARDALRTPPEVGAAASDVLVAPCVALALYTFMTVLSVYKPWGMTRFARERLGRPGAHGAARGK</sequence>
<keyword evidence="2" id="KW-1133">Transmembrane helix</keyword>
<keyword evidence="2" id="KW-0472">Membrane</keyword>
<evidence type="ECO:0000256" key="2">
    <source>
        <dbReference type="SAM" id="Phobius"/>
    </source>
</evidence>
<dbReference type="Proteomes" id="UP001165124">
    <property type="component" value="Unassembled WGS sequence"/>
</dbReference>
<feature type="transmembrane region" description="Helical" evidence="2">
    <location>
        <begin position="44"/>
        <end position="68"/>
    </location>
</feature>
<feature type="region of interest" description="Disordered" evidence="1">
    <location>
        <begin position="1"/>
        <end position="35"/>
    </location>
</feature>
<dbReference type="InterPro" id="IPR018729">
    <property type="entry name" value="DUF2269_transmembrane"/>
</dbReference>
<feature type="transmembrane region" description="Helical" evidence="2">
    <location>
        <begin position="122"/>
        <end position="140"/>
    </location>
</feature>
<dbReference type="Pfam" id="PF10027">
    <property type="entry name" value="DUF2269"/>
    <property type="match status" value="1"/>
</dbReference>
<feature type="transmembrane region" description="Helical" evidence="2">
    <location>
        <begin position="88"/>
        <end position="110"/>
    </location>
</feature>
<accession>A0A9W6PUA4</accession>
<reference evidence="3" key="1">
    <citation type="submission" date="2023-02" db="EMBL/GenBank/DDBJ databases">
        <title>Actinomadura rubrobrunea NBRC 14622.</title>
        <authorList>
            <person name="Ichikawa N."/>
            <person name="Sato H."/>
            <person name="Tonouchi N."/>
        </authorList>
    </citation>
    <scope>NUCLEOTIDE SEQUENCE</scope>
    <source>
        <strain evidence="3">NBRC 14622</strain>
    </source>
</reference>
<organism evidence="3 4">
    <name type="scientific">Actinomadura rubrobrunea</name>
    <dbReference type="NCBI Taxonomy" id="115335"/>
    <lineage>
        <taxon>Bacteria</taxon>
        <taxon>Bacillati</taxon>
        <taxon>Actinomycetota</taxon>
        <taxon>Actinomycetes</taxon>
        <taxon>Streptosporangiales</taxon>
        <taxon>Thermomonosporaceae</taxon>
        <taxon>Actinomadura</taxon>
    </lineage>
</organism>
<evidence type="ECO:0000256" key="1">
    <source>
        <dbReference type="SAM" id="MobiDB-lite"/>
    </source>
</evidence>
<gene>
    <name evidence="3" type="ORF">Arub01_15850</name>
</gene>
<feature type="compositionally biased region" description="Low complexity" evidence="1">
    <location>
        <begin position="16"/>
        <end position="28"/>
    </location>
</feature>
<dbReference type="EMBL" id="BSRZ01000002">
    <property type="protein sequence ID" value="GLW63341.1"/>
    <property type="molecule type" value="Genomic_DNA"/>
</dbReference>
<proteinExistence type="predicted"/>
<evidence type="ECO:0000313" key="3">
    <source>
        <dbReference type="EMBL" id="GLW63341.1"/>
    </source>
</evidence>
<keyword evidence="2" id="KW-0812">Transmembrane</keyword>
<name>A0A9W6PUA4_9ACTN</name>
<evidence type="ECO:0000313" key="4">
    <source>
        <dbReference type="Proteomes" id="UP001165124"/>
    </source>
</evidence>
<dbReference type="RefSeq" id="WP_217998601.1">
    <property type="nucleotide sequence ID" value="NZ_BSRZ01000002.1"/>
</dbReference>
<protein>
    <submittedName>
        <fullName evidence="3">Membrane protein</fullName>
    </submittedName>
</protein>